<feature type="binding site" description="axial binding residue" evidence="11">
    <location>
        <position position="456"/>
    </location>
    <ligand>
        <name>heme</name>
        <dbReference type="ChEBI" id="CHEBI:30413"/>
    </ligand>
    <ligandPart>
        <name>Fe</name>
        <dbReference type="ChEBI" id="CHEBI:18248"/>
    </ligandPart>
</feature>
<evidence type="ECO:0000256" key="10">
    <source>
        <dbReference type="ARBA" id="ARBA00023136"/>
    </source>
</evidence>
<accession>A0A9P7NAE6</accession>
<dbReference type="GO" id="GO:0016020">
    <property type="term" value="C:membrane"/>
    <property type="evidence" value="ECO:0007669"/>
    <property type="project" value="UniProtKB-SubCell"/>
</dbReference>
<keyword evidence="6 13" id="KW-1133">Transmembrane helix</keyword>
<dbReference type="EMBL" id="SRPW01001416">
    <property type="protein sequence ID" value="KAG6001541.1"/>
    <property type="molecule type" value="Genomic_DNA"/>
</dbReference>
<comment type="subcellular location">
    <subcellularLocation>
        <location evidence="2">Membrane</location>
        <topology evidence="2">Single-pass membrane protein</topology>
    </subcellularLocation>
</comment>
<evidence type="ECO:0000256" key="4">
    <source>
        <dbReference type="ARBA" id="ARBA00022692"/>
    </source>
</evidence>
<evidence type="ECO:0000256" key="12">
    <source>
        <dbReference type="RuleBase" id="RU000461"/>
    </source>
</evidence>
<comment type="cofactor">
    <cofactor evidence="1 11">
        <name>heme</name>
        <dbReference type="ChEBI" id="CHEBI:30413"/>
    </cofactor>
</comment>
<feature type="transmembrane region" description="Helical" evidence="13">
    <location>
        <begin position="12"/>
        <end position="30"/>
    </location>
</feature>
<dbReference type="Pfam" id="PF00067">
    <property type="entry name" value="p450"/>
    <property type="match status" value="1"/>
</dbReference>
<dbReference type="CDD" id="cd11063">
    <property type="entry name" value="CYP52"/>
    <property type="match status" value="1"/>
</dbReference>
<dbReference type="InterPro" id="IPR036396">
    <property type="entry name" value="Cyt_P450_sf"/>
</dbReference>
<dbReference type="GO" id="GO:0016705">
    <property type="term" value="F:oxidoreductase activity, acting on paired donors, with incorporation or reduction of molecular oxygen"/>
    <property type="evidence" value="ECO:0007669"/>
    <property type="project" value="InterPro"/>
</dbReference>
<evidence type="ECO:0000256" key="7">
    <source>
        <dbReference type="ARBA" id="ARBA00023002"/>
    </source>
</evidence>
<evidence type="ECO:0000256" key="3">
    <source>
        <dbReference type="ARBA" id="ARBA00010617"/>
    </source>
</evidence>
<dbReference type="PANTHER" id="PTHR24287:SF5">
    <property type="entry name" value="P450, PUTATIVE (EUROFUNG)-RELATED"/>
    <property type="match status" value="1"/>
</dbReference>
<dbReference type="OrthoDB" id="1470350at2759"/>
<evidence type="ECO:0000256" key="2">
    <source>
        <dbReference type="ARBA" id="ARBA00004167"/>
    </source>
</evidence>
<dbReference type="AlphaFoldDB" id="A0A9P7NAE6"/>
<evidence type="ECO:0000313" key="14">
    <source>
        <dbReference type="EMBL" id="KAG6001541.1"/>
    </source>
</evidence>
<evidence type="ECO:0000256" key="8">
    <source>
        <dbReference type="ARBA" id="ARBA00023004"/>
    </source>
</evidence>
<protein>
    <recommendedName>
        <fullName evidence="16">Cytochrome P450 alkane hydroxylase</fullName>
    </recommendedName>
</protein>
<evidence type="ECO:0000313" key="15">
    <source>
        <dbReference type="Proteomes" id="UP000748025"/>
    </source>
</evidence>
<dbReference type="InterPro" id="IPR001128">
    <property type="entry name" value="Cyt_P450"/>
</dbReference>
<keyword evidence="10 13" id="KW-0472">Membrane</keyword>
<evidence type="ECO:0000256" key="1">
    <source>
        <dbReference type="ARBA" id="ARBA00001971"/>
    </source>
</evidence>
<dbReference type="InterPro" id="IPR017972">
    <property type="entry name" value="Cyt_P450_CS"/>
</dbReference>
<evidence type="ECO:0000256" key="5">
    <source>
        <dbReference type="ARBA" id="ARBA00022723"/>
    </source>
</evidence>
<dbReference type="GO" id="GO:0004497">
    <property type="term" value="F:monooxygenase activity"/>
    <property type="evidence" value="ECO:0007669"/>
    <property type="project" value="UniProtKB-KW"/>
</dbReference>
<dbReference type="GO" id="GO:0020037">
    <property type="term" value="F:heme binding"/>
    <property type="evidence" value="ECO:0007669"/>
    <property type="project" value="InterPro"/>
</dbReference>
<dbReference type="PROSITE" id="PS00086">
    <property type="entry name" value="CYTOCHROME_P450"/>
    <property type="match status" value="1"/>
</dbReference>
<proteinExistence type="inferred from homology"/>
<gene>
    <name evidence="14" type="ORF">E4U43_001299</name>
</gene>
<evidence type="ECO:0008006" key="16">
    <source>
        <dbReference type="Google" id="ProtNLM"/>
    </source>
</evidence>
<keyword evidence="5 11" id="KW-0479">Metal-binding</keyword>
<dbReference type="GO" id="GO:0005506">
    <property type="term" value="F:iron ion binding"/>
    <property type="evidence" value="ECO:0007669"/>
    <property type="project" value="InterPro"/>
</dbReference>
<dbReference type="PRINTS" id="PR00385">
    <property type="entry name" value="P450"/>
</dbReference>
<keyword evidence="9 12" id="KW-0503">Monooxygenase</keyword>
<sequence length="518" mass="59014">MAIFLPTSGTTGLGLTVVWIVLSVVALVWTRHRMVDRRIRLIGGKRAHVLASNLYSASKLYIQIGKHQYHNRLAQLCNDMLDRPHKHCAEFSLTGNKRVLITREPEQIKAILATKFSSFGHGPQWHRLWMPFLGDGIFTTDGPEWHRSRGLIRPMFVKERLRNLAIFDTCTTNLMAKLPPSGTTVEMKTLFYRWSLDTITDFLWGECVGSLDDPHHEVAEAMATAQRIQMYIFVLNPIAPLIPKGTYHRSIKKIEQFIEPIIQRAVELPARELEEMSKNDAQFSFLHSIARASKDPKVIRDEIMSVLLAGRDTTAATISWAMYEMAHCPHCWSQLRLEVLAELGPRGTPTYEALKNIKYLKNLLNETLRLHPAVPINMRQALEDTTIPGPPGEAEIALLKGDTVTINTIGMHARRDLYPPVSNLFADPSIFSPERWEHWYPTSWTYTPFHAGPRTCVGQNFALTKMAFCLARLAQKFERIEYRGDWHAQTLRTDIIGTPALDVPIAFYQAWNEPCDPV</sequence>
<evidence type="ECO:0000256" key="9">
    <source>
        <dbReference type="ARBA" id="ARBA00023033"/>
    </source>
</evidence>
<dbReference type="PANTHER" id="PTHR24287">
    <property type="entry name" value="P450, PUTATIVE (EUROFUNG)-RELATED"/>
    <property type="match status" value="1"/>
</dbReference>
<comment type="similarity">
    <text evidence="3 12">Belongs to the cytochrome P450 family.</text>
</comment>
<evidence type="ECO:0000256" key="6">
    <source>
        <dbReference type="ARBA" id="ARBA00022989"/>
    </source>
</evidence>
<dbReference type="PRINTS" id="PR00463">
    <property type="entry name" value="EP450I"/>
</dbReference>
<keyword evidence="11 12" id="KW-0349">Heme</keyword>
<dbReference type="Gene3D" id="1.10.630.10">
    <property type="entry name" value="Cytochrome P450"/>
    <property type="match status" value="1"/>
</dbReference>
<comment type="caution">
    <text evidence="14">The sequence shown here is derived from an EMBL/GenBank/DDBJ whole genome shotgun (WGS) entry which is preliminary data.</text>
</comment>
<evidence type="ECO:0000256" key="13">
    <source>
        <dbReference type="SAM" id="Phobius"/>
    </source>
</evidence>
<dbReference type="Proteomes" id="UP000748025">
    <property type="component" value="Unassembled WGS sequence"/>
</dbReference>
<dbReference type="InterPro" id="IPR047146">
    <property type="entry name" value="Cyt_P450_E_CYP52_fungi"/>
</dbReference>
<keyword evidence="15" id="KW-1185">Reference proteome</keyword>
<dbReference type="SUPFAM" id="SSF48264">
    <property type="entry name" value="Cytochrome P450"/>
    <property type="match status" value="1"/>
</dbReference>
<evidence type="ECO:0000256" key="11">
    <source>
        <dbReference type="PIRSR" id="PIRSR602401-1"/>
    </source>
</evidence>
<keyword evidence="8 11" id="KW-0408">Iron</keyword>
<name>A0A9P7NAE6_9HYPO</name>
<keyword evidence="7 12" id="KW-0560">Oxidoreductase</keyword>
<reference evidence="14" key="1">
    <citation type="journal article" date="2020" name="bioRxiv">
        <title>Whole genome comparisons of ergot fungi reveals the divergence and evolution of species within the genus Claviceps are the result of varying mechanisms driving genome evolution and host range expansion.</title>
        <authorList>
            <person name="Wyka S.A."/>
            <person name="Mondo S.J."/>
            <person name="Liu M."/>
            <person name="Dettman J."/>
            <person name="Nalam V."/>
            <person name="Broders K.D."/>
        </authorList>
    </citation>
    <scope>NUCLEOTIDE SEQUENCE</scope>
    <source>
        <strain evidence="14">CCC 602</strain>
    </source>
</reference>
<keyword evidence="4 13" id="KW-0812">Transmembrane</keyword>
<dbReference type="InterPro" id="IPR002401">
    <property type="entry name" value="Cyt_P450_E_grp-I"/>
</dbReference>
<organism evidence="14 15">
    <name type="scientific">Claviceps pusilla</name>
    <dbReference type="NCBI Taxonomy" id="123648"/>
    <lineage>
        <taxon>Eukaryota</taxon>
        <taxon>Fungi</taxon>
        <taxon>Dikarya</taxon>
        <taxon>Ascomycota</taxon>
        <taxon>Pezizomycotina</taxon>
        <taxon>Sordariomycetes</taxon>
        <taxon>Hypocreomycetidae</taxon>
        <taxon>Hypocreales</taxon>
        <taxon>Clavicipitaceae</taxon>
        <taxon>Claviceps</taxon>
    </lineage>
</organism>